<dbReference type="RefSeq" id="XP_022466987.1">
    <property type="nucleotide sequence ID" value="XM_022610719.1"/>
</dbReference>
<name>J7RS68_HUIN7</name>
<dbReference type="STRING" id="1071383.J7RS68"/>
<dbReference type="EMBL" id="HE978325">
    <property type="protein sequence ID" value="CCK72743.1"/>
    <property type="molecule type" value="Genomic_DNA"/>
</dbReference>
<reference evidence="1 2" key="1">
    <citation type="journal article" date="2011" name="Proc. Natl. Acad. Sci. U.S.A.">
        <title>Evolutionary erosion of yeast sex chromosomes by mating-type switching accidents.</title>
        <authorList>
            <person name="Gordon J.L."/>
            <person name="Armisen D."/>
            <person name="Proux-Wera E."/>
            <person name="Oheigeartaigh S.S."/>
            <person name="Byrne K.P."/>
            <person name="Wolfe K.H."/>
        </authorList>
    </citation>
    <scope>NUCLEOTIDE SEQUENCE [LARGE SCALE GENOMIC DNA]</scope>
    <source>
        <strain evidence="2">ATCC MYA-139 / BCRC 22969 / CBS 8797 / CCRC 22969 / KCTC 17520 / NBRC 10181 / NCYC 3082</strain>
    </source>
</reference>
<gene>
    <name evidence="1" type="primary">KNAG0L01230</name>
    <name evidence="1" type="ordered locus">KNAG_0L01230</name>
</gene>
<dbReference type="KEGG" id="kng:KNAG_0L01230"/>
<dbReference type="AlphaFoldDB" id="J7RS68"/>
<keyword evidence="2" id="KW-1185">Reference proteome</keyword>
<proteinExistence type="predicted"/>
<accession>J7RS68</accession>
<evidence type="ECO:0000313" key="2">
    <source>
        <dbReference type="Proteomes" id="UP000006310"/>
    </source>
</evidence>
<dbReference type="Proteomes" id="UP000006310">
    <property type="component" value="Chromosome 12"/>
</dbReference>
<protein>
    <submittedName>
        <fullName evidence="1">Uncharacterized protein</fullName>
    </submittedName>
</protein>
<evidence type="ECO:0000313" key="1">
    <source>
        <dbReference type="EMBL" id="CCK72743.1"/>
    </source>
</evidence>
<sequence>MDHTPEEHDTDYSDSVVVDADLTPVTPRKGSLPIKIPEMRFNYVFNNALKAEAARHNVAEPTTWMVCKVVCKDVLLMPFLQSFLWTALLISMKTPLKNALNYTKRMCSALFTNVSGANMYKPKGKKSM</sequence>
<dbReference type="GeneID" id="34528516"/>
<dbReference type="OrthoDB" id="2430343at2759"/>
<dbReference type="eggNOG" id="ENOG502SE22">
    <property type="taxonomic scope" value="Eukaryota"/>
</dbReference>
<reference evidence="2" key="2">
    <citation type="submission" date="2012-08" db="EMBL/GenBank/DDBJ databases">
        <title>Genome sequence of Kazachstania naganishii.</title>
        <authorList>
            <person name="Gordon J.L."/>
            <person name="Armisen D."/>
            <person name="Proux-Wera E."/>
            <person name="OhEigeartaigh S.S."/>
            <person name="Byrne K.P."/>
            <person name="Wolfe K.H."/>
        </authorList>
    </citation>
    <scope>NUCLEOTIDE SEQUENCE [LARGE SCALE GENOMIC DNA]</scope>
    <source>
        <strain evidence="2">ATCC MYA-139 / BCRC 22969 / CBS 8797 / CCRC 22969 / KCTC 17520 / NBRC 10181 / NCYC 3082</strain>
    </source>
</reference>
<dbReference type="HOGENOM" id="CLU_156033_1_0_1"/>
<organism evidence="1 2">
    <name type="scientific">Huiozyma naganishii (strain ATCC MYA-139 / BCRC 22969 / CBS 8797 / KCTC 17520 / NBRC 10181 / NCYC 3082 / Yp74L-3)</name>
    <name type="common">Yeast</name>
    <name type="synonym">Kazachstania naganishii</name>
    <dbReference type="NCBI Taxonomy" id="1071383"/>
    <lineage>
        <taxon>Eukaryota</taxon>
        <taxon>Fungi</taxon>
        <taxon>Dikarya</taxon>
        <taxon>Ascomycota</taxon>
        <taxon>Saccharomycotina</taxon>
        <taxon>Saccharomycetes</taxon>
        <taxon>Saccharomycetales</taxon>
        <taxon>Saccharomycetaceae</taxon>
        <taxon>Huiozyma</taxon>
    </lineage>
</organism>